<keyword evidence="1 4" id="KW-0808">Transferase</keyword>
<gene>
    <name evidence="4" type="ORF">J2X07_001349</name>
</gene>
<organism evidence="4 5">
    <name type="scientific">Fictibacillus barbaricus</name>
    <dbReference type="NCBI Taxonomy" id="182136"/>
    <lineage>
        <taxon>Bacteria</taxon>
        <taxon>Bacillati</taxon>
        <taxon>Bacillota</taxon>
        <taxon>Bacilli</taxon>
        <taxon>Bacillales</taxon>
        <taxon>Fictibacillaceae</taxon>
        <taxon>Fictibacillus</taxon>
    </lineage>
</organism>
<dbReference type="Proteomes" id="UP001258181">
    <property type="component" value="Unassembled WGS sequence"/>
</dbReference>
<evidence type="ECO:0000313" key="4">
    <source>
        <dbReference type="EMBL" id="MDR7072372.1"/>
    </source>
</evidence>
<dbReference type="PROSITE" id="PS51186">
    <property type="entry name" value="GNAT"/>
    <property type="match status" value="1"/>
</dbReference>
<evidence type="ECO:0000256" key="2">
    <source>
        <dbReference type="ARBA" id="ARBA00023315"/>
    </source>
</evidence>
<dbReference type="InterPro" id="IPR050680">
    <property type="entry name" value="YpeA/RimI_acetyltransf"/>
</dbReference>
<name>A0ABU1TYT6_9BACL</name>
<reference evidence="4 5" key="1">
    <citation type="submission" date="2023-07" db="EMBL/GenBank/DDBJ databases">
        <title>Sorghum-associated microbial communities from plants grown in Nebraska, USA.</title>
        <authorList>
            <person name="Schachtman D."/>
        </authorList>
    </citation>
    <scope>NUCLEOTIDE SEQUENCE [LARGE SCALE GENOMIC DNA]</scope>
    <source>
        <strain evidence="4 5">BE211</strain>
    </source>
</reference>
<evidence type="ECO:0000313" key="5">
    <source>
        <dbReference type="Proteomes" id="UP001258181"/>
    </source>
</evidence>
<dbReference type="CDD" id="cd04301">
    <property type="entry name" value="NAT_SF"/>
    <property type="match status" value="1"/>
</dbReference>
<keyword evidence="2 4" id="KW-0012">Acyltransferase</keyword>
<proteinExistence type="predicted"/>
<dbReference type="EC" id="2.3.1.189" evidence="4"/>
<dbReference type="SUPFAM" id="SSF55729">
    <property type="entry name" value="Acyl-CoA N-acyltransferases (Nat)"/>
    <property type="match status" value="1"/>
</dbReference>
<dbReference type="Gene3D" id="3.40.630.30">
    <property type="match status" value="1"/>
</dbReference>
<evidence type="ECO:0000256" key="1">
    <source>
        <dbReference type="ARBA" id="ARBA00022679"/>
    </source>
</evidence>
<feature type="domain" description="N-acetyltransferase" evidence="3">
    <location>
        <begin position="150"/>
        <end position="296"/>
    </location>
</feature>
<dbReference type="InterPro" id="IPR016181">
    <property type="entry name" value="Acyl_CoA_acyltransferase"/>
</dbReference>
<sequence>MRIEKVTLDKKHDFVNFCKMHRNTVDDSYLSDHELELFCPDNEHAYMIRDEQNRVIGAVSLLMHDEYKNANKARFRILFSESSDPMVFKLLFTNILSHLNLGDYIYTFTKENKLEHRKALQRIGFEIERYVYVLERENLEILPSKFPNDYSLKTFIPGKDELVFCQVRNEGFKQLIGYTPMTAFSVSQMMECDDYLDDGILFLYHKNKPVGVVRTGKDYFKNTHYATVSSLAIIPEYQGKGLGRQLLRASLTKGKENGLDKGFLCVNADNDQAAKLYEQEGFYKTESFVCYHFIKN</sequence>
<comment type="caution">
    <text evidence="4">The sequence shown here is derived from an EMBL/GenBank/DDBJ whole genome shotgun (WGS) entry which is preliminary data.</text>
</comment>
<dbReference type="InterPro" id="IPR000182">
    <property type="entry name" value="GNAT_dom"/>
</dbReference>
<protein>
    <submittedName>
        <fullName evidence="4">Mycothiol synthase</fullName>
        <ecNumber evidence="4">2.3.1.189</ecNumber>
    </submittedName>
</protein>
<keyword evidence="5" id="KW-1185">Reference proteome</keyword>
<dbReference type="GO" id="GO:0035447">
    <property type="term" value="F:mycothiol synthase activity"/>
    <property type="evidence" value="ECO:0007669"/>
    <property type="project" value="UniProtKB-EC"/>
</dbReference>
<evidence type="ECO:0000259" key="3">
    <source>
        <dbReference type="PROSITE" id="PS51186"/>
    </source>
</evidence>
<dbReference type="RefSeq" id="WP_310257676.1">
    <property type="nucleotide sequence ID" value="NZ_JAVDWA010000002.1"/>
</dbReference>
<dbReference type="PANTHER" id="PTHR43420">
    <property type="entry name" value="ACETYLTRANSFERASE"/>
    <property type="match status" value="1"/>
</dbReference>
<accession>A0ABU1TYT6</accession>
<dbReference type="EMBL" id="JAVDWA010000002">
    <property type="protein sequence ID" value="MDR7072372.1"/>
    <property type="molecule type" value="Genomic_DNA"/>
</dbReference>
<dbReference type="Pfam" id="PF00583">
    <property type="entry name" value="Acetyltransf_1"/>
    <property type="match status" value="1"/>
</dbReference>